<dbReference type="PROSITE" id="PS50082">
    <property type="entry name" value="WD_REPEATS_2"/>
    <property type="match status" value="1"/>
</dbReference>
<dbReference type="InterPro" id="IPR015943">
    <property type="entry name" value="WD40/YVTN_repeat-like_dom_sf"/>
</dbReference>
<dbReference type="Pfam" id="PF23609">
    <property type="entry name" value="Beta-prop_EIPR1"/>
    <property type="match status" value="1"/>
</dbReference>
<dbReference type="Proteomes" id="UP001153620">
    <property type="component" value="Chromosome 4"/>
</dbReference>
<name>A0A9N9S7I8_9DIPT</name>
<reference evidence="6" key="2">
    <citation type="submission" date="2022-10" db="EMBL/GenBank/DDBJ databases">
        <authorList>
            <consortium name="ENA_rothamsted_submissions"/>
            <consortium name="culmorum"/>
            <person name="King R."/>
        </authorList>
    </citation>
    <scope>NUCLEOTIDE SEQUENCE</scope>
</reference>
<evidence type="ECO:0000259" key="5">
    <source>
        <dbReference type="Pfam" id="PF23609"/>
    </source>
</evidence>
<dbReference type="InterPro" id="IPR019775">
    <property type="entry name" value="WD40_repeat_CS"/>
</dbReference>
<dbReference type="InterPro" id="IPR036322">
    <property type="entry name" value="WD40_repeat_dom_sf"/>
</dbReference>
<dbReference type="InterPro" id="IPR040323">
    <property type="entry name" value="EIPR1"/>
</dbReference>
<dbReference type="InterPro" id="IPR059104">
    <property type="entry name" value="Beta-prop_EIPR1-like"/>
</dbReference>
<keyword evidence="3" id="KW-0677">Repeat</keyword>
<evidence type="ECO:0000256" key="4">
    <source>
        <dbReference type="PROSITE-ProRule" id="PRU00221"/>
    </source>
</evidence>
<evidence type="ECO:0000256" key="1">
    <source>
        <dbReference type="ARBA" id="ARBA00005672"/>
    </source>
</evidence>
<comment type="similarity">
    <text evidence="1">Belongs to the WD repeat EIPR1 family.</text>
</comment>
<dbReference type="Gene3D" id="2.130.10.10">
    <property type="entry name" value="YVTN repeat-like/Quinoprotein amine dehydrogenase"/>
    <property type="match status" value="1"/>
</dbReference>
<feature type="repeat" description="WD" evidence="4">
    <location>
        <begin position="202"/>
        <end position="244"/>
    </location>
</feature>
<evidence type="ECO:0000313" key="6">
    <source>
        <dbReference type="EMBL" id="CAG9810185.1"/>
    </source>
</evidence>
<keyword evidence="7" id="KW-1185">Reference proteome</keyword>
<dbReference type="Pfam" id="PF00400">
    <property type="entry name" value="WD40"/>
    <property type="match status" value="1"/>
</dbReference>
<proteinExistence type="inferred from homology"/>
<dbReference type="OrthoDB" id="196957at2759"/>
<keyword evidence="2 4" id="KW-0853">WD repeat</keyword>
<accession>A0A9N9S7I8</accession>
<gene>
    <name evidence="6" type="ORF">CHIRRI_LOCUS13002</name>
</gene>
<dbReference type="AlphaFoldDB" id="A0A9N9S7I8"/>
<dbReference type="SUPFAM" id="SSF50978">
    <property type="entry name" value="WD40 repeat-like"/>
    <property type="match status" value="1"/>
</dbReference>
<feature type="domain" description="EIPR1-like beta-propeller" evidence="5">
    <location>
        <begin position="2"/>
        <end position="277"/>
    </location>
</feature>
<dbReference type="GO" id="GO:0016567">
    <property type="term" value="P:protein ubiquitination"/>
    <property type="evidence" value="ECO:0007669"/>
    <property type="project" value="TreeGrafter"/>
</dbReference>
<dbReference type="PROSITE" id="PS00678">
    <property type="entry name" value="WD_REPEATS_1"/>
    <property type="match status" value="1"/>
</dbReference>
<dbReference type="InterPro" id="IPR001680">
    <property type="entry name" value="WD40_rpt"/>
</dbReference>
<reference evidence="6" key="1">
    <citation type="submission" date="2022-01" db="EMBL/GenBank/DDBJ databases">
        <authorList>
            <person name="King R."/>
        </authorList>
    </citation>
    <scope>NUCLEOTIDE SEQUENCE</scope>
</reference>
<organism evidence="6 7">
    <name type="scientific">Chironomus riparius</name>
    <dbReference type="NCBI Taxonomy" id="315576"/>
    <lineage>
        <taxon>Eukaryota</taxon>
        <taxon>Metazoa</taxon>
        <taxon>Ecdysozoa</taxon>
        <taxon>Arthropoda</taxon>
        <taxon>Hexapoda</taxon>
        <taxon>Insecta</taxon>
        <taxon>Pterygota</taxon>
        <taxon>Neoptera</taxon>
        <taxon>Endopterygota</taxon>
        <taxon>Diptera</taxon>
        <taxon>Nematocera</taxon>
        <taxon>Chironomoidea</taxon>
        <taxon>Chironomidae</taxon>
        <taxon>Chironominae</taxon>
        <taxon>Chironomus</taxon>
    </lineage>
</organism>
<dbReference type="PANTHER" id="PTHR14205">
    <property type="entry name" value="WD-REPEAT PROTEIN"/>
    <property type="match status" value="1"/>
</dbReference>
<dbReference type="PROSITE" id="PS50294">
    <property type="entry name" value="WD_REPEATS_REGION"/>
    <property type="match status" value="1"/>
</dbReference>
<dbReference type="PANTHER" id="PTHR14205:SF15">
    <property type="entry name" value="EARP AND GARP COMPLEX-INTERACTING PROTEIN 1"/>
    <property type="match status" value="1"/>
</dbReference>
<protein>
    <recommendedName>
        <fullName evidence="5">EIPR1-like beta-propeller domain-containing protein</fullName>
    </recommendedName>
</protein>
<sequence length="373" mass="42429">MESIIYGIEFQARSLVSQQDAEEIRFFIGTQMINGKNQIHLLEVDDDNNKLKTKTFSHEQGEIWKLTSCPTDKLLASVYSSNLVMKSAVLKIPENVFLDPSVETLDFEDVEVLDTEPHGTEIKTTEFHPTNTNVLATVIDSKVLIFNRAEAKSQVVAEITSKNSAKFAGGKWNNSNQFVVMHENGVKSYDTRESNHVAWEIPNAHIQPVRDLDVNPNKAFTIATVGDDCTLKIWDIRNNKTPVFSRRDHQHWIFSVSFNKFHDQLILTSGSDGKVLLTCAASCSSETNVSTMSRDMKEKDDDGDDDDIEEEFQLKTRKSQLKDGVLEKFEQHEDSVYCAEWCSADPWIFCSCSWDGRVVVSRIPKKYKYQILL</sequence>
<evidence type="ECO:0000256" key="3">
    <source>
        <dbReference type="ARBA" id="ARBA00022737"/>
    </source>
</evidence>
<dbReference type="EMBL" id="OU895880">
    <property type="protein sequence ID" value="CAG9810185.1"/>
    <property type="molecule type" value="Genomic_DNA"/>
</dbReference>
<evidence type="ECO:0000313" key="7">
    <source>
        <dbReference type="Proteomes" id="UP001153620"/>
    </source>
</evidence>
<dbReference type="FunFam" id="2.130.10.10:FF:000732">
    <property type="entry name" value="EARP-interacting protein homolog"/>
    <property type="match status" value="1"/>
</dbReference>
<evidence type="ECO:0000256" key="2">
    <source>
        <dbReference type="ARBA" id="ARBA00022574"/>
    </source>
</evidence>
<dbReference type="SMART" id="SM00320">
    <property type="entry name" value="WD40"/>
    <property type="match status" value="5"/>
</dbReference>